<dbReference type="Proteomes" id="UP000422108">
    <property type="component" value="Chromosome"/>
</dbReference>
<dbReference type="AlphaFoldDB" id="A0A5K8AK80"/>
<proteinExistence type="predicted"/>
<evidence type="ECO:0000313" key="2">
    <source>
        <dbReference type="Proteomes" id="UP000422108"/>
    </source>
</evidence>
<dbReference type="EMBL" id="AP021879">
    <property type="protein sequence ID" value="BBO92064.1"/>
    <property type="molecule type" value="Genomic_DNA"/>
</dbReference>
<keyword evidence="2" id="KW-1185">Reference proteome</keyword>
<organism evidence="1 2">
    <name type="scientific">Desulfosarcina ovata subsp. ovata</name>
    <dbReference type="NCBI Taxonomy" id="2752305"/>
    <lineage>
        <taxon>Bacteria</taxon>
        <taxon>Pseudomonadati</taxon>
        <taxon>Thermodesulfobacteriota</taxon>
        <taxon>Desulfobacteria</taxon>
        <taxon>Desulfobacterales</taxon>
        <taxon>Desulfosarcinaceae</taxon>
        <taxon>Desulfosarcina</taxon>
    </lineage>
</organism>
<gene>
    <name evidence="1" type="ORF">DSCOOX_52440</name>
</gene>
<name>A0A5K8AK80_9BACT</name>
<accession>A0A5K8AK80</accession>
<dbReference type="RefSeq" id="WP_155312865.1">
    <property type="nucleotide sequence ID" value="NZ_AP021879.1"/>
</dbReference>
<evidence type="ECO:0000313" key="1">
    <source>
        <dbReference type="EMBL" id="BBO92064.1"/>
    </source>
</evidence>
<protein>
    <submittedName>
        <fullName evidence="1">Uncharacterized protein</fullName>
    </submittedName>
</protein>
<sequence length="117" mass="12981">MKKIYQIKSTAPVKVPTIAWLLIDGIAKAREVTTESVCNVVTVDQHGNLYESTELVPWVDGILAPLMPNFLFSHPDTPEGHAAFQDLWADLRPAIQAGEPIDRFKMIDEVELADIPA</sequence>
<reference evidence="1 2" key="1">
    <citation type="submission" date="2019-11" db="EMBL/GenBank/DDBJ databases">
        <title>Comparative genomics of hydrocarbon-degrading Desulfosarcina strains.</title>
        <authorList>
            <person name="Watanabe M."/>
            <person name="Kojima H."/>
            <person name="Fukui M."/>
        </authorList>
    </citation>
    <scope>NUCLEOTIDE SEQUENCE [LARGE SCALE GENOMIC DNA]</scope>
    <source>
        <strain evidence="2">oXyS1</strain>
    </source>
</reference>